<feature type="transmembrane region" description="Helical" evidence="7">
    <location>
        <begin position="158"/>
        <end position="175"/>
    </location>
</feature>
<feature type="transmembrane region" description="Helical" evidence="7">
    <location>
        <begin position="43"/>
        <end position="68"/>
    </location>
</feature>
<comment type="caution">
    <text evidence="9">The sequence shown here is derived from an EMBL/GenBank/DDBJ whole genome shotgun (WGS) entry which is preliminary data.</text>
</comment>
<dbReference type="PANTHER" id="PTHR40074">
    <property type="entry name" value="O-ACETYLTRANSFERASE WECH"/>
    <property type="match status" value="1"/>
</dbReference>
<keyword evidence="4 7" id="KW-0812">Transmembrane</keyword>
<dbReference type="EMBL" id="WWSC01000023">
    <property type="protein sequence ID" value="MZK42789.1"/>
    <property type="molecule type" value="Genomic_DNA"/>
</dbReference>
<evidence type="ECO:0000256" key="3">
    <source>
        <dbReference type="ARBA" id="ARBA00022475"/>
    </source>
</evidence>
<evidence type="ECO:0000256" key="1">
    <source>
        <dbReference type="ARBA" id="ARBA00004651"/>
    </source>
</evidence>
<evidence type="ECO:0000256" key="2">
    <source>
        <dbReference type="ARBA" id="ARBA00007400"/>
    </source>
</evidence>
<keyword evidence="3" id="KW-1003">Cell membrane</keyword>
<evidence type="ECO:0000256" key="4">
    <source>
        <dbReference type="ARBA" id="ARBA00022692"/>
    </source>
</evidence>
<keyword evidence="5 7" id="KW-1133">Transmembrane helix</keyword>
<evidence type="ECO:0000256" key="6">
    <source>
        <dbReference type="ARBA" id="ARBA00023136"/>
    </source>
</evidence>
<sequence>MKTGIRNIYMDILKIISMFMVVLLHATNFGIQNIKIEIGSINYFIVWIIRIFSMVAVNCFVLISGYFLCQKKENKENILKKIIRLWVQTEMYSIGLYLLLCFIPQNGVRFSIKTCIKQSFPILTYEYWFIVMYILLLLISPLLNIIINNIKQEEYKTLIKLALFVFSIIPSINVFGDEFGTNSGYSLIWFVVLYFIGAYLKIYGLKKRKYLKWYCSICIGLFIIKYICDMVGLKKSFVKAIPNLLIKYNSIFIIIASICLFCGMVGSTIKVGDKIEKQIIILSQASLGVYLLHENREFRMLLWNRIVNLKRFSEMPILFGGYIIVSAVVIFFIGIVCEMSRKSLMDLLKKRVKKNLSTVKFSFAKKVYGRKLKKMGMRFFDESK</sequence>
<gene>
    <name evidence="9" type="ORF">GT528_14140</name>
</gene>
<feature type="transmembrane region" description="Helical" evidence="7">
    <location>
        <begin position="315"/>
        <end position="337"/>
    </location>
</feature>
<reference evidence="9 10" key="1">
    <citation type="journal article" date="2019" name="Nat. Med.">
        <title>A library of human gut bacterial isolates paired with longitudinal multiomics data enables mechanistic microbiome research.</title>
        <authorList>
            <person name="Poyet M."/>
            <person name="Groussin M."/>
            <person name="Gibbons S.M."/>
            <person name="Avila-Pacheco J."/>
            <person name="Jiang X."/>
            <person name="Kearney S.M."/>
            <person name="Perrotta A.R."/>
            <person name="Berdy B."/>
            <person name="Zhao S."/>
            <person name="Lieberman T.D."/>
            <person name="Swanson P.K."/>
            <person name="Smith M."/>
            <person name="Roesemann S."/>
            <person name="Alexander J.E."/>
            <person name="Rich S.A."/>
            <person name="Livny J."/>
            <person name="Vlamakis H."/>
            <person name="Clish C."/>
            <person name="Bullock K."/>
            <person name="Deik A."/>
            <person name="Scott J."/>
            <person name="Pierce K.A."/>
            <person name="Xavier R.J."/>
            <person name="Alm E.J."/>
        </authorList>
    </citation>
    <scope>NUCLEOTIDE SEQUENCE [LARGE SCALE GENOMIC DNA]</scope>
    <source>
        <strain evidence="9 10">BIOML-A6</strain>
    </source>
</reference>
<evidence type="ECO:0000313" key="10">
    <source>
        <dbReference type="Proteomes" id="UP000472916"/>
    </source>
</evidence>
<feature type="transmembrane region" description="Helical" evidence="7">
    <location>
        <begin position="12"/>
        <end position="31"/>
    </location>
</feature>
<feature type="transmembrane region" description="Helical" evidence="7">
    <location>
        <begin position="248"/>
        <end position="267"/>
    </location>
</feature>
<accession>A0A6L8S2M0</accession>
<organism evidence="9 10">
    <name type="scientific">Dorea longicatena</name>
    <dbReference type="NCBI Taxonomy" id="88431"/>
    <lineage>
        <taxon>Bacteria</taxon>
        <taxon>Bacillati</taxon>
        <taxon>Bacillota</taxon>
        <taxon>Clostridia</taxon>
        <taxon>Lachnospirales</taxon>
        <taxon>Lachnospiraceae</taxon>
        <taxon>Dorea</taxon>
    </lineage>
</organism>
<name>A0A6L8S2M0_9FIRM</name>
<dbReference type="RefSeq" id="WP_161143166.1">
    <property type="nucleotide sequence ID" value="NZ_CAXSPU010000028.1"/>
</dbReference>
<evidence type="ECO:0000256" key="5">
    <source>
        <dbReference type="ARBA" id="ARBA00022989"/>
    </source>
</evidence>
<keyword evidence="6 7" id="KW-0472">Membrane</keyword>
<dbReference type="GO" id="GO:0009246">
    <property type="term" value="P:enterobacterial common antigen biosynthetic process"/>
    <property type="evidence" value="ECO:0007669"/>
    <property type="project" value="TreeGrafter"/>
</dbReference>
<proteinExistence type="inferred from homology"/>
<evidence type="ECO:0000259" key="8">
    <source>
        <dbReference type="Pfam" id="PF01757"/>
    </source>
</evidence>
<feature type="transmembrane region" description="Helical" evidence="7">
    <location>
        <begin position="211"/>
        <end position="228"/>
    </location>
</feature>
<feature type="transmembrane region" description="Helical" evidence="7">
    <location>
        <begin position="187"/>
        <end position="204"/>
    </location>
</feature>
<keyword evidence="9" id="KW-0012">Acyltransferase</keyword>
<dbReference type="GO" id="GO:0016413">
    <property type="term" value="F:O-acetyltransferase activity"/>
    <property type="evidence" value="ECO:0007669"/>
    <property type="project" value="TreeGrafter"/>
</dbReference>
<evidence type="ECO:0000256" key="7">
    <source>
        <dbReference type="SAM" id="Phobius"/>
    </source>
</evidence>
<feature type="transmembrane region" description="Helical" evidence="7">
    <location>
        <begin position="89"/>
        <end position="107"/>
    </location>
</feature>
<protein>
    <submittedName>
        <fullName evidence="9">Acyltransferase family protein</fullName>
    </submittedName>
</protein>
<dbReference type="InterPro" id="IPR002656">
    <property type="entry name" value="Acyl_transf_3_dom"/>
</dbReference>
<feature type="transmembrane region" description="Helical" evidence="7">
    <location>
        <begin position="127"/>
        <end position="146"/>
    </location>
</feature>
<dbReference type="PANTHER" id="PTHR40074:SF2">
    <property type="entry name" value="O-ACETYLTRANSFERASE WECH"/>
    <property type="match status" value="1"/>
</dbReference>
<dbReference type="Pfam" id="PF01757">
    <property type="entry name" value="Acyl_transf_3"/>
    <property type="match status" value="1"/>
</dbReference>
<comment type="similarity">
    <text evidence="2">Belongs to the acyltransferase 3 family.</text>
</comment>
<dbReference type="GO" id="GO:0005886">
    <property type="term" value="C:plasma membrane"/>
    <property type="evidence" value="ECO:0007669"/>
    <property type="project" value="UniProtKB-SubCell"/>
</dbReference>
<dbReference type="AlphaFoldDB" id="A0A6L8S2M0"/>
<feature type="domain" description="Acyltransferase 3" evidence="8">
    <location>
        <begin position="7"/>
        <end position="332"/>
    </location>
</feature>
<dbReference type="Proteomes" id="UP000472916">
    <property type="component" value="Unassembled WGS sequence"/>
</dbReference>
<keyword evidence="9" id="KW-0808">Transferase</keyword>
<comment type="subcellular location">
    <subcellularLocation>
        <location evidence="1">Cell membrane</location>
        <topology evidence="1">Multi-pass membrane protein</topology>
    </subcellularLocation>
</comment>
<evidence type="ECO:0000313" key="9">
    <source>
        <dbReference type="EMBL" id="MZK42789.1"/>
    </source>
</evidence>